<dbReference type="Pfam" id="PF00106">
    <property type="entry name" value="adh_short"/>
    <property type="match status" value="1"/>
</dbReference>
<evidence type="ECO:0000313" key="4">
    <source>
        <dbReference type="Proteomes" id="UP000185904"/>
    </source>
</evidence>
<dbReference type="EMBL" id="LVCJ01000001">
    <property type="protein sequence ID" value="OAL40677.1"/>
    <property type="molecule type" value="Genomic_DNA"/>
</dbReference>
<keyword evidence="2" id="KW-0560">Oxidoreductase</keyword>
<dbReference type="GO" id="GO:0016491">
    <property type="term" value="F:oxidoreductase activity"/>
    <property type="evidence" value="ECO:0007669"/>
    <property type="project" value="UniProtKB-KW"/>
</dbReference>
<accession>A0A178DG84</accession>
<proteinExistence type="inferred from homology"/>
<keyword evidence="4" id="KW-1185">Reference proteome</keyword>
<comment type="caution">
    <text evidence="3">The sequence shown here is derived from an EMBL/GenBank/DDBJ whole genome shotgun (WGS) entry which is preliminary data.</text>
</comment>
<gene>
    <name evidence="3" type="ORF">AYO20_00413</name>
</gene>
<comment type="similarity">
    <text evidence="1">Belongs to the short-chain dehydrogenases/reductases (SDR) family.</text>
</comment>
<sequence>MVLDQMWNEGPRDVVHIQLSQVAIAIQSNMAIITRKNFTSTFHNDTYPVLQERLKKAELANKTVFITGSGSGIGAATALSFARAGVKAVFLSGRTRSTLEETQDRISRECPSVLVGKFVFDVSEGLDKAREVFAEACKVAGRPLDILVNNAGYIASMPTTPLPDAKWDFDSYWRHFEVNVKGPLALATAFLERASEHPTVLNISSGAAVIDFVAGLSGYGASKMAAFKMFSYLFHEQASRGLKVFHVHPGVVATAMAKEGNSKCDDTAELAADFLVWLNAPEAAYLQNRLLIC</sequence>
<evidence type="ECO:0000256" key="1">
    <source>
        <dbReference type="ARBA" id="ARBA00006484"/>
    </source>
</evidence>
<name>A0A178DG84_9EURO</name>
<dbReference type="GeneID" id="34583840"/>
<dbReference type="RefSeq" id="XP_022505689.1">
    <property type="nucleotide sequence ID" value="XM_022638724.1"/>
</dbReference>
<evidence type="ECO:0008006" key="5">
    <source>
        <dbReference type="Google" id="ProtNLM"/>
    </source>
</evidence>
<organism evidence="3 4">
    <name type="scientific">Fonsecaea nubica</name>
    <dbReference type="NCBI Taxonomy" id="856822"/>
    <lineage>
        <taxon>Eukaryota</taxon>
        <taxon>Fungi</taxon>
        <taxon>Dikarya</taxon>
        <taxon>Ascomycota</taxon>
        <taxon>Pezizomycotina</taxon>
        <taxon>Eurotiomycetes</taxon>
        <taxon>Chaetothyriomycetidae</taxon>
        <taxon>Chaetothyriales</taxon>
        <taxon>Herpotrichiellaceae</taxon>
        <taxon>Fonsecaea</taxon>
    </lineage>
</organism>
<dbReference type="SUPFAM" id="SSF51735">
    <property type="entry name" value="NAD(P)-binding Rossmann-fold domains"/>
    <property type="match status" value="1"/>
</dbReference>
<dbReference type="PANTHER" id="PTHR44196">
    <property type="entry name" value="DEHYDROGENASE/REDUCTASE SDR FAMILY MEMBER 7B"/>
    <property type="match status" value="1"/>
</dbReference>
<dbReference type="Proteomes" id="UP000185904">
    <property type="component" value="Unassembled WGS sequence"/>
</dbReference>
<dbReference type="OrthoDB" id="1933717at2759"/>
<dbReference type="InterPro" id="IPR002347">
    <property type="entry name" value="SDR_fam"/>
</dbReference>
<dbReference type="PANTHER" id="PTHR44196:SF1">
    <property type="entry name" value="DEHYDROGENASE_REDUCTASE SDR FAMILY MEMBER 7B"/>
    <property type="match status" value="1"/>
</dbReference>
<dbReference type="PRINTS" id="PR00081">
    <property type="entry name" value="GDHRDH"/>
</dbReference>
<protein>
    <recommendedName>
        <fullName evidence="5">NAD(P)-binding protein</fullName>
    </recommendedName>
</protein>
<dbReference type="Gene3D" id="3.40.50.720">
    <property type="entry name" value="NAD(P)-binding Rossmann-like Domain"/>
    <property type="match status" value="1"/>
</dbReference>
<evidence type="ECO:0000313" key="3">
    <source>
        <dbReference type="EMBL" id="OAL40677.1"/>
    </source>
</evidence>
<dbReference type="InterPro" id="IPR036291">
    <property type="entry name" value="NAD(P)-bd_dom_sf"/>
</dbReference>
<dbReference type="CDD" id="cd05233">
    <property type="entry name" value="SDR_c"/>
    <property type="match status" value="1"/>
</dbReference>
<reference evidence="3 4" key="1">
    <citation type="submission" date="2016-03" db="EMBL/GenBank/DDBJ databases">
        <title>The draft genome sequence of Fonsecaea nubica causative agent of cutaneous subcutaneous infection in human host.</title>
        <authorList>
            <person name="Costa F."/>
            <person name="Sybren D.H."/>
            <person name="Raittz R.T."/>
            <person name="Weiss V.A."/>
            <person name="Leao A.C."/>
            <person name="Gomes R."/>
            <person name="De Souza E.M."/>
            <person name="Pedrosa F.O."/>
            <person name="Steffens M.B."/>
            <person name="Bombassaro A."/>
            <person name="Tadra-Sfeir M.Z."/>
            <person name="Moreno L.F."/>
            <person name="Najafzadeh M.J."/>
            <person name="Felipe M.S."/>
            <person name="Teixeira M."/>
            <person name="Sun J."/>
            <person name="Xi L."/>
            <person name="Castro M.A."/>
            <person name="Vicente V.A."/>
        </authorList>
    </citation>
    <scope>NUCLEOTIDE SEQUENCE [LARGE SCALE GENOMIC DNA]</scope>
    <source>
        <strain evidence="3 4">CBS 269.64</strain>
    </source>
</reference>
<dbReference type="GO" id="GO:0016020">
    <property type="term" value="C:membrane"/>
    <property type="evidence" value="ECO:0007669"/>
    <property type="project" value="TreeGrafter"/>
</dbReference>
<evidence type="ECO:0000256" key="2">
    <source>
        <dbReference type="ARBA" id="ARBA00023002"/>
    </source>
</evidence>
<dbReference type="AlphaFoldDB" id="A0A178DG84"/>